<dbReference type="RefSeq" id="WP_067765972.1">
    <property type="nucleotide sequence ID" value="NZ_LZDS01000027.1"/>
</dbReference>
<dbReference type="OrthoDB" id="9204502at2"/>
<dbReference type="AlphaFoldDB" id="A0A1A7RB76"/>
<keyword evidence="3" id="KW-1185">Reference proteome</keyword>
<accession>A0A1A7RB76</accession>
<reference evidence="3" key="1">
    <citation type="submission" date="2016-06" db="EMBL/GenBank/DDBJ databases">
        <authorList>
            <person name="Radolfova-Krizova L."/>
            <person name="Nemec A."/>
        </authorList>
    </citation>
    <scope>NUCLEOTIDE SEQUENCE [LARGE SCALE GENOMIC DNA]</scope>
    <source>
        <strain evidence="3">ANC 4275</strain>
    </source>
</reference>
<dbReference type="STRING" id="1443941.A9J31_07470"/>
<proteinExistence type="predicted"/>
<sequence>MFKLKEEIIETLENCNQKTEIKKLIEIDSDFAELDLDYGELISTHTLYNENDFYGSLDLLKRNFSKERLDSVIGIKLWLIDHEIQGFVDVVQNETIDIEENFINTNANLEESVDQLNLKQKENKFSNNLFDHAFSSKDLDKIKAILLNLIIDREVSTLKLTEYGKVLHEKIPEIFEVYKEDIFNEKMKIDQDKWDSQYLQDQHLSLQTNFSLDRYNHVLEVRKFLGINNDGFLNNPNPNPNVESDNVTDDKNPNRDDSGKSIIEELLDKIVDGLNKLKDVGCNLIEKIKAKFK</sequence>
<feature type="compositionally biased region" description="Basic and acidic residues" evidence="1">
    <location>
        <begin position="248"/>
        <end position="258"/>
    </location>
</feature>
<gene>
    <name evidence="2" type="ORF">A9J31_07470</name>
</gene>
<dbReference type="EMBL" id="LZDS01000027">
    <property type="protein sequence ID" value="OBX27957.1"/>
    <property type="molecule type" value="Genomic_DNA"/>
</dbReference>
<evidence type="ECO:0000256" key="1">
    <source>
        <dbReference type="SAM" id="MobiDB-lite"/>
    </source>
</evidence>
<dbReference type="Proteomes" id="UP000185753">
    <property type="component" value="Unassembled WGS sequence"/>
</dbReference>
<evidence type="ECO:0000313" key="2">
    <source>
        <dbReference type="EMBL" id="OBX27957.1"/>
    </source>
</evidence>
<name>A0A1A7RB76_9GAMM</name>
<organism evidence="2 3">
    <name type="scientific">Acinetobacter gandensis</name>
    <dbReference type="NCBI Taxonomy" id="1443941"/>
    <lineage>
        <taxon>Bacteria</taxon>
        <taxon>Pseudomonadati</taxon>
        <taxon>Pseudomonadota</taxon>
        <taxon>Gammaproteobacteria</taxon>
        <taxon>Moraxellales</taxon>
        <taxon>Moraxellaceae</taxon>
        <taxon>Acinetobacter</taxon>
    </lineage>
</organism>
<protein>
    <submittedName>
        <fullName evidence="2">Uncharacterized protein</fullName>
    </submittedName>
</protein>
<feature type="region of interest" description="Disordered" evidence="1">
    <location>
        <begin position="235"/>
        <end position="258"/>
    </location>
</feature>
<comment type="caution">
    <text evidence="2">The sequence shown here is derived from an EMBL/GenBank/DDBJ whole genome shotgun (WGS) entry which is preliminary data.</text>
</comment>
<evidence type="ECO:0000313" key="3">
    <source>
        <dbReference type="Proteomes" id="UP000185753"/>
    </source>
</evidence>